<dbReference type="Gene3D" id="3.40.50.880">
    <property type="match status" value="1"/>
</dbReference>
<dbReference type="GO" id="GO:0005829">
    <property type="term" value="C:cytosol"/>
    <property type="evidence" value="ECO:0007669"/>
    <property type="project" value="TreeGrafter"/>
</dbReference>
<evidence type="ECO:0000313" key="4">
    <source>
        <dbReference type="EMBL" id="KAK1698469.1"/>
    </source>
</evidence>
<dbReference type="PANTHER" id="PTHR43235:SF1">
    <property type="entry name" value="GLUTAMINE AMIDOTRANSFERASE PB2B2.05-RELATED"/>
    <property type="match status" value="1"/>
</dbReference>
<dbReference type="PANTHER" id="PTHR43235">
    <property type="entry name" value="GLUTAMINE AMIDOTRANSFERASE PB2B2.05-RELATED"/>
    <property type="match status" value="1"/>
</dbReference>
<gene>
    <name evidence="1" type="ORF">QYE76_015160</name>
    <name evidence="2" type="ORF">QYE76_015162</name>
    <name evidence="3" type="ORF">QYE76_015164</name>
    <name evidence="4" type="ORF">QYE76_015166</name>
</gene>
<evidence type="ECO:0000313" key="5">
    <source>
        <dbReference type="Proteomes" id="UP001231189"/>
    </source>
</evidence>
<accession>A0AAD8U4D8</accession>
<keyword evidence="5" id="KW-1185">Reference proteome</keyword>
<dbReference type="Pfam" id="PF07722">
    <property type="entry name" value="Peptidase_C26"/>
    <property type="match status" value="1"/>
</dbReference>
<organism evidence="3 5">
    <name type="scientific">Lolium multiflorum</name>
    <name type="common">Italian ryegrass</name>
    <name type="synonym">Lolium perenne subsp. multiflorum</name>
    <dbReference type="NCBI Taxonomy" id="4521"/>
    <lineage>
        <taxon>Eukaryota</taxon>
        <taxon>Viridiplantae</taxon>
        <taxon>Streptophyta</taxon>
        <taxon>Embryophyta</taxon>
        <taxon>Tracheophyta</taxon>
        <taxon>Spermatophyta</taxon>
        <taxon>Magnoliopsida</taxon>
        <taxon>Liliopsida</taxon>
        <taxon>Poales</taxon>
        <taxon>Poaceae</taxon>
        <taxon>BOP clade</taxon>
        <taxon>Pooideae</taxon>
        <taxon>Poodae</taxon>
        <taxon>Poeae</taxon>
        <taxon>Poeae Chloroplast Group 2 (Poeae type)</taxon>
        <taxon>Loliodinae</taxon>
        <taxon>Loliinae</taxon>
        <taxon>Lolium</taxon>
    </lineage>
</organism>
<dbReference type="EMBL" id="JAUUTY010000001">
    <property type="protein sequence ID" value="KAK1698467.1"/>
    <property type="molecule type" value="Genomic_DNA"/>
</dbReference>
<dbReference type="InterPro" id="IPR044668">
    <property type="entry name" value="PuuD-like"/>
</dbReference>
<dbReference type="GO" id="GO:0016811">
    <property type="term" value="F:hydrolase activity, acting on carbon-nitrogen (but not peptide) bonds, in linear amides"/>
    <property type="evidence" value="ECO:0007669"/>
    <property type="project" value="InterPro"/>
</dbReference>
<dbReference type="EMBL" id="JAUUTY010000001">
    <property type="protein sequence ID" value="KAK1698463.1"/>
    <property type="molecule type" value="Genomic_DNA"/>
</dbReference>
<dbReference type="EMBL" id="JAUUTY010000001">
    <property type="protein sequence ID" value="KAK1698469.1"/>
    <property type="molecule type" value="Genomic_DNA"/>
</dbReference>
<reference evidence="3" key="1">
    <citation type="submission" date="2023-07" db="EMBL/GenBank/DDBJ databases">
        <title>A chromosome-level genome assembly of Lolium multiflorum.</title>
        <authorList>
            <person name="Chen Y."/>
            <person name="Copetti D."/>
            <person name="Kolliker R."/>
            <person name="Studer B."/>
        </authorList>
    </citation>
    <scope>NUCLEOTIDE SEQUENCE</scope>
    <source>
        <strain evidence="3">02402/16</strain>
        <tissue evidence="3">Leaf</tissue>
    </source>
</reference>
<evidence type="ECO:0000313" key="2">
    <source>
        <dbReference type="EMBL" id="KAK1698465.1"/>
    </source>
</evidence>
<comment type="caution">
    <text evidence="3">The sequence shown here is derived from an EMBL/GenBank/DDBJ whole genome shotgun (WGS) entry which is preliminary data.</text>
</comment>
<dbReference type="AlphaFoldDB" id="A0AAD8U4D8"/>
<proteinExistence type="predicted"/>
<evidence type="ECO:0000313" key="3">
    <source>
        <dbReference type="EMBL" id="KAK1698467.1"/>
    </source>
</evidence>
<dbReference type="InterPro" id="IPR011697">
    <property type="entry name" value="Peptidase_C26"/>
</dbReference>
<evidence type="ECO:0000313" key="1">
    <source>
        <dbReference type="EMBL" id="KAK1698463.1"/>
    </source>
</evidence>
<dbReference type="InterPro" id="IPR029062">
    <property type="entry name" value="Class_I_gatase-like"/>
</dbReference>
<protein>
    <submittedName>
        <fullName evidence="3">Uncharacterized protein</fullName>
    </submittedName>
</protein>
<sequence length="86" mass="9680">MMYDDRHRHPVRVLPGTPLNDWFAQSLGSEEGGKMMVIPHHQGVRRLSEWFIAIAFASDGLVEGFYDLDTVTRTAWASQVHQGAPS</sequence>
<dbReference type="Proteomes" id="UP001231189">
    <property type="component" value="Unassembled WGS sequence"/>
</dbReference>
<name>A0AAD8U4D8_LOLMU</name>
<dbReference type="EMBL" id="JAUUTY010000001">
    <property type="protein sequence ID" value="KAK1698465.1"/>
    <property type="molecule type" value="Genomic_DNA"/>
</dbReference>